<evidence type="ECO:0000256" key="3">
    <source>
        <dbReference type="ARBA" id="ARBA00023098"/>
    </source>
</evidence>
<evidence type="ECO:0000313" key="6">
    <source>
        <dbReference type="EMBL" id="MEU6825781.1"/>
    </source>
</evidence>
<dbReference type="PANTHER" id="PTHR10272">
    <property type="entry name" value="PLATELET-ACTIVATING FACTOR ACETYLHYDROLASE"/>
    <property type="match status" value="1"/>
</dbReference>
<keyword evidence="3" id="KW-0443">Lipid metabolism</keyword>
<dbReference type="EMBL" id="JBEYXV010000022">
    <property type="protein sequence ID" value="MEU6825781.1"/>
    <property type="molecule type" value="Genomic_DNA"/>
</dbReference>
<comment type="caution">
    <text evidence="6">The sequence shown here is derived from an EMBL/GenBank/DDBJ whole genome shotgun (WGS) entry which is preliminary data.</text>
</comment>
<evidence type="ECO:0000256" key="4">
    <source>
        <dbReference type="SAM" id="MobiDB-lite"/>
    </source>
</evidence>
<evidence type="ECO:0000256" key="5">
    <source>
        <dbReference type="SAM" id="SignalP"/>
    </source>
</evidence>
<evidence type="ECO:0000256" key="2">
    <source>
        <dbReference type="ARBA" id="ARBA00022963"/>
    </source>
</evidence>
<name>A0ABV3BXR1_9ACTN</name>
<dbReference type="Pfam" id="PF03403">
    <property type="entry name" value="PAF-AH_p_II"/>
    <property type="match status" value="2"/>
</dbReference>
<organism evidence="6 7">
    <name type="scientific">Streptomyces atriruber</name>
    <dbReference type="NCBI Taxonomy" id="545121"/>
    <lineage>
        <taxon>Bacteria</taxon>
        <taxon>Bacillati</taxon>
        <taxon>Actinomycetota</taxon>
        <taxon>Actinomycetes</taxon>
        <taxon>Kitasatosporales</taxon>
        <taxon>Streptomycetaceae</taxon>
        <taxon>Streptomyces</taxon>
    </lineage>
</organism>
<dbReference type="PROSITE" id="PS51257">
    <property type="entry name" value="PROKAR_LIPOPROTEIN"/>
    <property type="match status" value="1"/>
</dbReference>
<keyword evidence="7" id="KW-1185">Reference proteome</keyword>
<keyword evidence="2" id="KW-0442">Lipid degradation</keyword>
<sequence length="408" mass="42467">MSVRSRGPVAVLLTGAVAAGAITLSACGSADTASAAASAPSRAAAPPEGQQEGLALPAPTGKYAVGRDSLHLVDKGRRDPWVPKAGARELMVSMYYPARKGTGKPAPYMSTEGAQAFLKQMELEIPAEVLGGTRTHTYTGAKPTRGKFPLVVLSPGFKTPGTTLTGLAEDLTSRGHVVAVVDHAYEAAGVAFPGKGIVPCTACGKVGPDNFGPAAEGRAKDLSFTLDRLLGRTSPWKHADMLDKKKVGMAGHSLGGAAAAATMAQDPRVRAGANLDGPFTASAPSRRPFLMLGTKADHSPGGEDKTWDSAWQQLDGWKRWLTVAGADHFAFTDLAPLAAQLGEDDPKGLPGRRAAEITRDYVGAFFAEQLRGKDEPLLDGPTKANPEVAFQHPTARGAKDDSGTSSRP</sequence>
<dbReference type="InterPro" id="IPR029058">
    <property type="entry name" value="AB_hydrolase_fold"/>
</dbReference>
<evidence type="ECO:0000256" key="1">
    <source>
        <dbReference type="ARBA" id="ARBA00022801"/>
    </source>
</evidence>
<accession>A0ABV3BXR1</accession>
<dbReference type="SUPFAM" id="SSF53474">
    <property type="entry name" value="alpha/beta-Hydrolases"/>
    <property type="match status" value="1"/>
</dbReference>
<keyword evidence="1 6" id="KW-0378">Hydrolase</keyword>
<keyword evidence="5" id="KW-0732">Signal</keyword>
<feature type="region of interest" description="Disordered" evidence="4">
    <location>
        <begin position="373"/>
        <end position="408"/>
    </location>
</feature>
<feature type="region of interest" description="Disordered" evidence="4">
    <location>
        <begin position="38"/>
        <end position="59"/>
    </location>
</feature>
<dbReference type="RefSeq" id="WP_359356503.1">
    <property type="nucleotide sequence ID" value="NZ_JBEYXV010000022.1"/>
</dbReference>
<dbReference type="PANTHER" id="PTHR10272:SF0">
    <property type="entry name" value="PLATELET-ACTIVATING FACTOR ACETYLHYDROLASE"/>
    <property type="match status" value="1"/>
</dbReference>
<gene>
    <name evidence="6" type="ORF">ABZ921_34650</name>
</gene>
<proteinExistence type="predicted"/>
<evidence type="ECO:0000313" key="7">
    <source>
        <dbReference type="Proteomes" id="UP001551176"/>
    </source>
</evidence>
<feature type="signal peptide" evidence="5">
    <location>
        <begin position="1"/>
        <end position="26"/>
    </location>
</feature>
<dbReference type="GO" id="GO:0016787">
    <property type="term" value="F:hydrolase activity"/>
    <property type="evidence" value="ECO:0007669"/>
    <property type="project" value="UniProtKB-KW"/>
</dbReference>
<dbReference type="Gene3D" id="3.40.50.1820">
    <property type="entry name" value="alpha/beta hydrolase"/>
    <property type="match status" value="1"/>
</dbReference>
<dbReference type="Proteomes" id="UP001551176">
    <property type="component" value="Unassembled WGS sequence"/>
</dbReference>
<feature type="chain" id="PRO_5047262047" evidence="5">
    <location>
        <begin position="27"/>
        <end position="408"/>
    </location>
</feature>
<protein>
    <submittedName>
        <fullName evidence="6">Alpha/beta hydrolase</fullName>
    </submittedName>
</protein>
<reference evidence="6 7" key="1">
    <citation type="submission" date="2024-06" db="EMBL/GenBank/DDBJ databases">
        <title>The Natural Products Discovery Center: Release of the First 8490 Sequenced Strains for Exploring Actinobacteria Biosynthetic Diversity.</title>
        <authorList>
            <person name="Kalkreuter E."/>
            <person name="Kautsar S.A."/>
            <person name="Yang D."/>
            <person name="Bader C.D."/>
            <person name="Teijaro C.N."/>
            <person name="Fluegel L."/>
            <person name="Davis C.M."/>
            <person name="Simpson J.R."/>
            <person name="Lauterbach L."/>
            <person name="Steele A.D."/>
            <person name="Gui C."/>
            <person name="Meng S."/>
            <person name="Li G."/>
            <person name="Viehrig K."/>
            <person name="Ye F."/>
            <person name="Su P."/>
            <person name="Kiefer A.F."/>
            <person name="Nichols A."/>
            <person name="Cepeda A.J."/>
            <person name="Yan W."/>
            <person name="Fan B."/>
            <person name="Jiang Y."/>
            <person name="Adhikari A."/>
            <person name="Zheng C.-J."/>
            <person name="Schuster L."/>
            <person name="Cowan T.M."/>
            <person name="Smanski M.J."/>
            <person name="Chevrette M.G."/>
            <person name="De Carvalho L.P.S."/>
            <person name="Shen B."/>
        </authorList>
    </citation>
    <scope>NUCLEOTIDE SEQUENCE [LARGE SCALE GENOMIC DNA]</scope>
    <source>
        <strain evidence="6 7">NPDC046838</strain>
    </source>
</reference>